<dbReference type="InterPro" id="IPR018490">
    <property type="entry name" value="cNMP-bd_dom_sf"/>
</dbReference>
<comment type="caution">
    <text evidence="2">The sequence shown here is derived from an EMBL/GenBank/DDBJ whole genome shotgun (WGS) entry which is preliminary data.</text>
</comment>
<dbReference type="PROSITE" id="PS50042">
    <property type="entry name" value="CNMP_BINDING_3"/>
    <property type="match status" value="1"/>
</dbReference>
<keyword evidence="3" id="KW-1185">Reference proteome</keyword>
<evidence type="ECO:0000313" key="2">
    <source>
        <dbReference type="EMBL" id="GMI41974.1"/>
    </source>
</evidence>
<feature type="domain" description="Cyclic nucleotide-binding" evidence="1">
    <location>
        <begin position="120"/>
        <end position="232"/>
    </location>
</feature>
<evidence type="ECO:0000313" key="3">
    <source>
        <dbReference type="Proteomes" id="UP001165065"/>
    </source>
</evidence>
<dbReference type="Proteomes" id="UP001165065">
    <property type="component" value="Unassembled WGS sequence"/>
</dbReference>
<protein>
    <recommendedName>
        <fullName evidence="1">Cyclic nucleotide-binding domain-containing protein</fullName>
    </recommendedName>
</protein>
<organism evidence="2 3">
    <name type="scientific">Triparma columacea</name>
    <dbReference type="NCBI Taxonomy" id="722753"/>
    <lineage>
        <taxon>Eukaryota</taxon>
        <taxon>Sar</taxon>
        <taxon>Stramenopiles</taxon>
        <taxon>Ochrophyta</taxon>
        <taxon>Bolidophyceae</taxon>
        <taxon>Parmales</taxon>
        <taxon>Triparmaceae</taxon>
        <taxon>Triparma</taxon>
    </lineage>
</organism>
<name>A0A9W7GD82_9STRA</name>
<sequence length="244" mass="27422">MSGVSSIDMEEHTLSSFAHYSLDISTLVYRNSLIIRAFAFFGRISVILYDYLPDSQISTDELLFQSFMLTLSTYLLLLGLRPFLATPPDFNVLRLYVQEFKSTGIPLRDLNFLYRTAATYTKLRCGEVLMVDGQELDTLYFVASGSVVFLKEGRAVGKMDTRSTNRLVGELGFQSRLHNGGVRSSRRAAAAADVVAGVKGAELWAIDGQKLRRLMKQNEEINRSVNQVLANAMHTKLLFMLEKQ</sequence>
<dbReference type="SUPFAM" id="SSF51206">
    <property type="entry name" value="cAMP-binding domain-like"/>
    <property type="match status" value="1"/>
</dbReference>
<proteinExistence type="predicted"/>
<gene>
    <name evidence="2" type="ORF">TrCOL_g13767</name>
</gene>
<accession>A0A9W7GD82</accession>
<dbReference type="EMBL" id="BRYA01000162">
    <property type="protein sequence ID" value="GMI41974.1"/>
    <property type="molecule type" value="Genomic_DNA"/>
</dbReference>
<dbReference type="InterPro" id="IPR000595">
    <property type="entry name" value="cNMP-bd_dom"/>
</dbReference>
<evidence type="ECO:0000259" key="1">
    <source>
        <dbReference type="PROSITE" id="PS50042"/>
    </source>
</evidence>
<dbReference type="AlphaFoldDB" id="A0A9W7GD82"/>
<reference evidence="3" key="1">
    <citation type="journal article" date="2023" name="Commun. Biol.">
        <title>Genome analysis of Parmales, the sister group of diatoms, reveals the evolutionary specialization of diatoms from phago-mixotrophs to photoautotrophs.</title>
        <authorList>
            <person name="Ban H."/>
            <person name="Sato S."/>
            <person name="Yoshikawa S."/>
            <person name="Yamada K."/>
            <person name="Nakamura Y."/>
            <person name="Ichinomiya M."/>
            <person name="Sato N."/>
            <person name="Blanc-Mathieu R."/>
            <person name="Endo H."/>
            <person name="Kuwata A."/>
            <person name="Ogata H."/>
        </authorList>
    </citation>
    <scope>NUCLEOTIDE SEQUENCE [LARGE SCALE GENOMIC DNA]</scope>
</reference>
<dbReference type="InterPro" id="IPR014710">
    <property type="entry name" value="RmlC-like_jellyroll"/>
</dbReference>
<dbReference type="Gene3D" id="2.60.120.10">
    <property type="entry name" value="Jelly Rolls"/>
    <property type="match status" value="1"/>
</dbReference>